<name>Q1PY60_KUEST</name>
<dbReference type="EMBL" id="CT573072">
    <property type="protein sequence ID" value="CAJ72981.1"/>
    <property type="molecule type" value="Genomic_DNA"/>
</dbReference>
<gene>
    <name evidence="2" type="ORF">KsCSTR_02490</name>
    <name evidence="1" type="ORF">kustd2236</name>
</gene>
<reference evidence="1" key="1">
    <citation type="journal article" date="2006" name="Nature">
        <title>Deciphering the evolution and metabolism of an anammox bacterium from a community genome.</title>
        <authorList>
            <person name="Strous M."/>
            <person name="Pelletier E."/>
            <person name="Mangenot S."/>
            <person name="Rattei T."/>
            <person name="Lehner A."/>
            <person name="Taylor M.W."/>
            <person name="Horn M."/>
            <person name="Daims H."/>
            <person name="Bartol-Mavel D."/>
            <person name="Wincker P."/>
            <person name="Barbe V."/>
            <person name="Fonknechten N."/>
            <person name="Vallenet D."/>
            <person name="Segurens B."/>
            <person name="Schenowitz-Truong C."/>
            <person name="Medigue C."/>
            <person name="Collingro A."/>
            <person name="Snel B."/>
            <person name="Dutilh B.E."/>
            <person name="OpDenCamp H.J.M."/>
            <person name="vanDerDrift C."/>
            <person name="Cirpus I."/>
            <person name="vanDePas-Schoonen K.T."/>
            <person name="Harhangi H.R."/>
            <person name="vanNiftrik L."/>
            <person name="Schmid M."/>
            <person name="Keltjens J."/>
            <person name="vanDeVossenberg J."/>
            <person name="Kartal B."/>
            <person name="Meier H."/>
            <person name="Frishman D."/>
            <person name="Huynen M.A."/>
            <person name="Mewes H."/>
            <person name="Weissenbach J."/>
            <person name="Jetten M.S.M."/>
            <person name="Wagner M."/>
            <person name="LePaslier D."/>
        </authorList>
    </citation>
    <scope>NUCLEOTIDE SEQUENCE</scope>
</reference>
<dbReference type="EMBL" id="CP049055">
    <property type="protein sequence ID" value="QII09628.1"/>
    <property type="molecule type" value="Genomic_DNA"/>
</dbReference>
<dbReference type="AlphaFoldDB" id="Q1PY60"/>
<evidence type="ECO:0000313" key="3">
    <source>
        <dbReference type="Proteomes" id="UP000501926"/>
    </source>
</evidence>
<evidence type="ECO:0000313" key="1">
    <source>
        <dbReference type="EMBL" id="CAJ72981.1"/>
    </source>
</evidence>
<reference evidence="2 3" key="3">
    <citation type="submission" date="2020-02" db="EMBL/GenBank/DDBJ databases">
        <title>Newly sequenced genome of strain CSTR1 showed variability in Candidatus Kuenenia stuttgartiensis genomes.</title>
        <authorList>
            <person name="Ding C."/>
            <person name="Adrian L."/>
        </authorList>
    </citation>
    <scope>NUCLEOTIDE SEQUENCE [LARGE SCALE GENOMIC DNA]</scope>
    <source>
        <strain evidence="2 3">CSTR1</strain>
    </source>
</reference>
<dbReference type="RefSeq" id="WP_164994365.1">
    <property type="nucleotide sequence ID" value="NZ_CP049055.1"/>
</dbReference>
<organism evidence="1">
    <name type="scientific">Kuenenia stuttgartiensis</name>
    <dbReference type="NCBI Taxonomy" id="174633"/>
    <lineage>
        <taxon>Bacteria</taxon>
        <taxon>Pseudomonadati</taxon>
        <taxon>Planctomycetota</taxon>
        <taxon>Candidatus Brocadiia</taxon>
        <taxon>Candidatus Brocadiales</taxon>
        <taxon>Candidatus Brocadiaceae</taxon>
        <taxon>Candidatus Kuenenia</taxon>
    </lineage>
</organism>
<proteinExistence type="predicted"/>
<sequence length="75" mass="9028">MKKIEYFDYQNVARNMKVLAAIIKKIEKEVKEEFPNDKMMYERHVLRAIRSRYWENTCSLNQKTTGKGKIKKVCI</sequence>
<dbReference type="Proteomes" id="UP000501926">
    <property type="component" value="Chromosome"/>
</dbReference>
<protein>
    <submittedName>
        <fullName evidence="1">Uncharacterized protein</fullName>
    </submittedName>
</protein>
<evidence type="ECO:0000313" key="2">
    <source>
        <dbReference type="EMBL" id="QII09628.1"/>
    </source>
</evidence>
<reference evidence="1" key="2">
    <citation type="submission" date="2006-01" db="EMBL/GenBank/DDBJ databases">
        <authorList>
            <person name="Genoscope"/>
        </authorList>
    </citation>
    <scope>NUCLEOTIDE SEQUENCE</scope>
</reference>
<accession>Q1PY60</accession>